<sequence>MLPYAEVPLSVCFLAMYLLTPQNIAVSARGLKRHLGVFYPTV</sequence>
<dbReference type="EMBL" id="AFWV01000027">
    <property type="protein sequence ID" value="EGV15971.1"/>
    <property type="molecule type" value="Genomic_DNA"/>
</dbReference>
<dbReference type="AlphaFoldDB" id="F9UII9"/>
<name>F9UII9_9GAMM</name>
<keyword evidence="2" id="KW-1185">Reference proteome</keyword>
<protein>
    <submittedName>
        <fullName evidence="1">Uncharacterized protein</fullName>
    </submittedName>
</protein>
<evidence type="ECO:0000313" key="1">
    <source>
        <dbReference type="EMBL" id="EGV15971.1"/>
    </source>
</evidence>
<gene>
    <name evidence="1" type="ORF">ThimaDRAFT_4742</name>
</gene>
<reference evidence="1 2" key="1">
    <citation type="submission" date="2011-06" db="EMBL/GenBank/DDBJ databases">
        <title>The draft genome of Thiocapsa marina 5811.</title>
        <authorList>
            <consortium name="US DOE Joint Genome Institute (JGI-PGF)"/>
            <person name="Lucas S."/>
            <person name="Han J."/>
            <person name="Cheng J.-F."/>
            <person name="Goodwin L."/>
            <person name="Pitluck S."/>
            <person name="Peters L."/>
            <person name="Land M.L."/>
            <person name="Hauser L."/>
            <person name="Vogl K."/>
            <person name="Liu Z."/>
            <person name="Imhoff J."/>
            <person name="Thiel V."/>
            <person name="Frigaard N.-U."/>
            <person name="Bryant D."/>
            <person name="Woyke T.J."/>
        </authorList>
    </citation>
    <scope>NUCLEOTIDE SEQUENCE [LARGE SCALE GENOMIC DNA]</scope>
    <source>
        <strain evidence="1 2">5811</strain>
    </source>
</reference>
<dbReference type="RefSeq" id="WP_007195610.1">
    <property type="nucleotide sequence ID" value="NZ_AFWV01000027.1"/>
</dbReference>
<organism evidence="1 2">
    <name type="scientific">Thiocapsa marina 5811</name>
    <dbReference type="NCBI Taxonomy" id="768671"/>
    <lineage>
        <taxon>Bacteria</taxon>
        <taxon>Pseudomonadati</taxon>
        <taxon>Pseudomonadota</taxon>
        <taxon>Gammaproteobacteria</taxon>
        <taxon>Chromatiales</taxon>
        <taxon>Chromatiaceae</taxon>
        <taxon>Thiocapsa</taxon>
    </lineage>
</organism>
<dbReference type="Proteomes" id="UP000005459">
    <property type="component" value="Unassembled WGS sequence"/>
</dbReference>
<evidence type="ECO:0000313" key="2">
    <source>
        <dbReference type="Proteomes" id="UP000005459"/>
    </source>
</evidence>
<proteinExistence type="predicted"/>
<accession>F9UII9</accession>